<feature type="compositionally biased region" description="Basic and acidic residues" evidence="1">
    <location>
        <begin position="203"/>
        <end position="218"/>
    </location>
</feature>
<evidence type="ECO:0000313" key="3">
    <source>
        <dbReference type="EMBL" id="VDM03599.1"/>
    </source>
</evidence>
<dbReference type="Proteomes" id="UP000275846">
    <property type="component" value="Unassembled WGS sequence"/>
</dbReference>
<evidence type="ECO:0000256" key="1">
    <source>
        <dbReference type="SAM" id="MobiDB-lite"/>
    </source>
</evidence>
<evidence type="ECO:0000313" key="4">
    <source>
        <dbReference type="Proteomes" id="UP000275846"/>
    </source>
</evidence>
<evidence type="ECO:0000313" key="5">
    <source>
        <dbReference type="WBParaSite" id="SSLN_0001786601-mRNA-1"/>
    </source>
</evidence>
<feature type="compositionally biased region" description="Basic and acidic residues" evidence="1">
    <location>
        <begin position="120"/>
        <end position="129"/>
    </location>
</feature>
<reference evidence="3 4" key="2">
    <citation type="submission" date="2018-11" db="EMBL/GenBank/DDBJ databases">
        <authorList>
            <consortium name="Pathogen Informatics"/>
        </authorList>
    </citation>
    <scope>NUCLEOTIDE SEQUENCE [LARGE SCALE GENOMIC DNA]</scope>
    <source>
        <strain evidence="3 4">NST_G2</strain>
    </source>
</reference>
<evidence type="ECO:0000256" key="2">
    <source>
        <dbReference type="SAM" id="SignalP"/>
    </source>
</evidence>
<protein>
    <submittedName>
        <fullName evidence="5">Secreted protein</fullName>
    </submittedName>
</protein>
<reference evidence="5" key="1">
    <citation type="submission" date="2016-06" db="UniProtKB">
        <authorList>
            <consortium name="WormBaseParasite"/>
        </authorList>
    </citation>
    <scope>IDENTIFICATION</scope>
</reference>
<feature type="chain" id="PRO_5043141569" evidence="2">
    <location>
        <begin position="30"/>
        <end position="292"/>
    </location>
</feature>
<dbReference type="EMBL" id="UYSU01042147">
    <property type="protein sequence ID" value="VDM03599.1"/>
    <property type="molecule type" value="Genomic_DNA"/>
</dbReference>
<feature type="region of interest" description="Disordered" evidence="1">
    <location>
        <begin position="255"/>
        <end position="292"/>
    </location>
</feature>
<keyword evidence="4" id="KW-1185">Reference proteome</keyword>
<name>A0A183TL65_SCHSO</name>
<feature type="region of interest" description="Disordered" evidence="1">
    <location>
        <begin position="106"/>
        <end position="129"/>
    </location>
</feature>
<proteinExistence type="predicted"/>
<sequence length="292" mass="32989">MQFTSGFLMRALLLLLALILVVEVRGSEAGEDSSLANTSRGYNESNAVDVDYKFGSVGIQGGASSGGNKTIQERISAFIDQFSARLSRALAAVKRLIAVMRERNATAKPKETGQLSPKRRQPEAGVKQREARMSALRNLVERLNAMLQIARNTSVEVPKKQAEVAKNASVLPTLTADKKERFTLRERCQLLLQAATETQGAFRRADREFHKRKPSDLKDYDDDADDDEEEDAGDDDEDDDELLYAQYVKRRVAALKSPVKQMRRLPDETDREMTRRQKPDNHEDDWDEDDRD</sequence>
<organism evidence="5">
    <name type="scientific">Schistocephalus solidus</name>
    <name type="common">Tapeworm</name>
    <dbReference type="NCBI Taxonomy" id="70667"/>
    <lineage>
        <taxon>Eukaryota</taxon>
        <taxon>Metazoa</taxon>
        <taxon>Spiralia</taxon>
        <taxon>Lophotrochozoa</taxon>
        <taxon>Platyhelminthes</taxon>
        <taxon>Cestoda</taxon>
        <taxon>Eucestoda</taxon>
        <taxon>Diphyllobothriidea</taxon>
        <taxon>Diphyllobothriidae</taxon>
        <taxon>Schistocephalus</taxon>
    </lineage>
</organism>
<feature type="signal peptide" evidence="2">
    <location>
        <begin position="1"/>
        <end position="29"/>
    </location>
</feature>
<feature type="compositionally biased region" description="Acidic residues" evidence="1">
    <location>
        <begin position="219"/>
        <end position="242"/>
    </location>
</feature>
<accession>A0A183TL65</accession>
<feature type="region of interest" description="Disordered" evidence="1">
    <location>
        <begin position="199"/>
        <end position="243"/>
    </location>
</feature>
<gene>
    <name evidence="3" type="ORF">SSLN_LOCUS17213</name>
</gene>
<feature type="compositionally biased region" description="Basic and acidic residues" evidence="1">
    <location>
        <begin position="264"/>
        <end position="281"/>
    </location>
</feature>
<keyword evidence="2" id="KW-0732">Signal</keyword>
<feature type="compositionally biased region" description="Acidic residues" evidence="1">
    <location>
        <begin position="282"/>
        <end position="292"/>
    </location>
</feature>
<dbReference type="AlphaFoldDB" id="A0A183TL65"/>
<dbReference type="WBParaSite" id="SSLN_0001786601-mRNA-1">
    <property type="protein sequence ID" value="SSLN_0001786601-mRNA-1"/>
    <property type="gene ID" value="SSLN_0001786601"/>
</dbReference>